<feature type="region of interest" description="Disordered" evidence="1">
    <location>
        <begin position="1"/>
        <end position="23"/>
    </location>
</feature>
<dbReference type="AlphaFoldDB" id="A0AAV6TGF5"/>
<dbReference type="EMBL" id="JAFNEN010005187">
    <property type="protein sequence ID" value="KAG8170570.1"/>
    <property type="molecule type" value="Genomic_DNA"/>
</dbReference>
<reference evidence="2 3" key="1">
    <citation type="journal article" date="2022" name="Nat. Ecol. Evol.">
        <title>A masculinizing supergene underlies an exaggerated male reproductive morph in a spider.</title>
        <authorList>
            <person name="Hendrickx F."/>
            <person name="De Corte Z."/>
            <person name="Sonet G."/>
            <person name="Van Belleghem S.M."/>
            <person name="Kostlbacher S."/>
            <person name="Vangestel C."/>
        </authorList>
    </citation>
    <scope>NUCLEOTIDE SEQUENCE [LARGE SCALE GENOMIC DNA]</scope>
    <source>
        <strain evidence="2">W744_W776</strain>
    </source>
</reference>
<sequence length="66" mass="7327">MSTVNSSIIRLEPQSRAPPDDRHFVRPRSVHSNLHSHLTVYPINTCIPVSPSPISISFTSLFPSSD</sequence>
<keyword evidence="3" id="KW-1185">Reference proteome</keyword>
<evidence type="ECO:0000256" key="1">
    <source>
        <dbReference type="SAM" id="MobiDB-lite"/>
    </source>
</evidence>
<evidence type="ECO:0000313" key="2">
    <source>
        <dbReference type="EMBL" id="KAG8170570.1"/>
    </source>
</evidence>
<proteinExistence type="predicted"/>
<gene>
    <name evidence="2" type="ORF">JTE90_002010</name>
</gene>
<name>A0AAV6TGF5_9ARAC</name>
<evidence type="ECO:0000313" key="3">
    <source>
        <dbReference type="Proteomes" id="UP000827092"/>
    </source>
</evidence>
<protein>
    <submittedName>
        <fullName evidence="2">Uncharacterized protein</fullName>
    </submittedName>
</protein>
<organism evidence="2 3">
    <name type="scientific">Oedothorax gibbosus</name>
    <dbReference type="NCBI Taxonomy" id="931172"/>
    <lineage>
        <taxon>Eukaryota</taxon>
        <taxon>Metazoa</taxon>
        <taxon>Ecdysozoa</taxon>
        <taxon>Arthropoda</taxon>
        <taxon>Chelicerata</taxon>
        <taxon>Arachnida</taxon>
        <taxon>Araneae</taxon>
        <taxon>Araneomorphae</taxon>
        <taxon>Entelegynae</taxon>
        <taxon>Araneoidea</taxon>
        <taxon>Linyphiidae</taxon>
        <taxon>Erigoninae</taxon>
        <taxon>Oedothorax</taxon>
    </lineage>
</organism>
<comment type="caution">
    <text evidence="2">The sequence shown here is derived from an EMBL/GenBank/DDBJ whole genome shotgun (WGS) entry which is preliminary data.</text>
</comment>
<dbReference type="Proteomes" id="UP000827092">
    <property type="component" value="Unassembled WGS sequence"/>
</dbReference>
<accession>A0AAV6TGF5</accession>